<gene>
    <name evidence="3" type="ORF">ACFPJ5_07745</name>
</gene>
<accession>A0ABD5RA00</accession>
<protein>
    <recommendedName>
        <fullName evidence="2">DUF8215 domain-containing protein</fullName>
    </recommendedName>
</protein>
<dbReference type="AlphaFoldDB" id="A0ABD5RA00"/>
<feature type="domain" description="DUF8215" evidence="2">
    <location>
        <begin position="11"/>
        <end position="136"/>
    </location>
</feature>
<keyword evidence="1" id="KW-1133">Transmembrane helix</keyword>
<evidence type="ECO:0000259" key="2">
    <source>
        <dbReference type="Pfam" id="PF26650"/>
    </source>
</evidence>
<feature type="transmembrane region" description="Helical" evidence="1">
    <location>
        <begin position="88"/>
        <end position="107"/>
    </location>
</feature>
<evidence type="ECO:0000313" key="3">
    <source>
        <dbReference type="EMBL" id="MFC5366830.1"/>
    </source>
</evidence>
<reference evidence="3 4" key="1">
    <citation type="journal article" date="2019" name="Int. J. Syst. Evol. Microbiol.">
        <title>The Global Catalogue of Microorganisms (GCM) 10K type strain sequencing project: providing services to taxonomists for standard genome sequencing and annotation.</title>
        <authorList>
            <consortium name="The Broad Institute Genomics Platform"/>
            <consortium name="The Broad Institute Genome Sequencing Center for Infectious Disease"/>
            <person name="Wu L."/>
            <person name="Ma J."/>
        </authorList>
    </citation>
    <scope>NUCLEOTIDE SEQUENCE [LARGE SCALE GENOMIC DNA]</scope>
    <source>
        <strain evidence="3 4">CGMCC 1.12237</strain>
    </source>
</reference>
<evidence type="ECO:0000256" key="1">
    <source>
        <dbReference type="SAM" id="Phobius"/>
    </source>
</evidence>
<keyword evidence="4" id="KW-1185">Reference proteome</keyword>
<comment type="caution">
    <text evidence="3">The sequence shown here is derived from an EMBL/GenBank/DDBJ whole genome shotgun (WGS) entry which is preliminary data.</text>
</comment>
<keyword evidence="1" id="KW-0472">Membrane</keyword>
<sequence>MTRGSEDSLTARFDRWLDYAFFGGAEVTVLGLPVLLTLMVAPNPVTVSLSAMTALTVSTVTVATLRGGWIDVGEWPAFGDFYSLPLRAAYYGGVLGFTAYAGSLAQLSTGSPWPGIIVPTACCAVLLALFPRVVDRLQRVSRFDVPF</sequence>
<keyword evidence="1" id="KW-0812">Transmembrane</keyword>
<dbReference type="InterPro" id="IPR058528">
    <property type="entry name" value="DUF8215"/>
</dbReference>
<proteinExistence type="predicted"/>
<dbReference type="Proteomes" id="UP001596201">
    <property type="component" value="Unassembled WGS sequence"/>
</dbReference>
<evidence type="ECO:0000313" key="4">
    <source>
        <dbReference type="Proteomes" id="UP001596201"/>
    </source>
</evidence>
<feature type="transmembrane region" description="Helical" evidence="1">
    <location>
        <begin position="20"/>
        <end position="41"/>
    </location>
</feature>
<dbReference type="Pfam" id="PF26650">
    <property type="entry name" value="DUF8215"/>
    <property type="match status" value="1"/>
</dbReference>
<organism evidence="3 4">
    <name type="scientific">Salinirubrum litoreum</name>
    <dbReference type="NCBI Taxonomy" id="1126234"/>
    <lineage>
        <taxon>Archaea</taxon>
        <taxon>Methanobacteriati</taxon>
        <taxon>Methanobacteriota</taxon>
        <taxon>Stenosarchaea group</taxon>
        <taxon>Halobacteria</taxon>
        <taxon>Halobacteriales</taxon>
        <taxon>Haloferacaceae</taxon>
        <taxon>Salinirubrum</taxon>
    </lineage>
</organism>
<feature type="transmembrane region" description="Helical" evidence="1">
    <location>
        <begin position="113"/>
        <end position="134"/>
    </location>
</feature>
<feature type="transmembrane region" description="Helical" evidence="1">
    <location>
        <begin position="47"/>
        <end position="67"/>
    </location>
</feature>
<name>A0ABD5RA00_9EURY</name>
<dbReference type="EMBL" id="JBHSKX010000001">
    <property type="protein sequence ID" value="MFC5366830.1"/>
    <property type="molecule type" value="Genomic_DNA"/>
</dbReference>
<dbReference type="RefSeq" id="WP_227227834.1">
    <property type="nucleotide sequence ID" value="NZ_JAJCVJ010000001.1"/>
</dbReference>